<dbReference type="InParanoid" id="I7MAZ0"/>
<evidence type="ECO:0000313" key="2">
    <source>
        <dbReference type="EMBL" id="EAS06754.1"/>
    </source>
</evidence>
<accession>I7MAZ0</accession>
<feature type="compositionally biased region" description="Polar residues" evidence="1">
    <location>
        <begin position="428"/>
        <end position="437"/>
    </location>
</feature>
<dbReference type="RefSeq" id="XP_001026996.1">
    <property type="nucleotide sequence ID" value="XM_001026996.1"/>
</dbReference>
<sequence length="844" mass="99203">MNKKRRFLGKLIADLQNNSVVAQSPSLSHEPKIQKKRLIAVPMYYNIQPLYEFFLIGEINLELQLDSEEEYFPIGIKQSPLNKWRPFVKAEQFHNRIEMTIDASYQGISEFEFIIQKLQCCSNDVYKQLAHYLQAYQHFIRRIKEKMLQNPVPPRLYEYKFQNFLKKATEYVDSLPIDGLYAVSILQLDYNIYNTKRIKFIVSKALAEIVGGVDQAECANILLRKGWLEVFGGSQRIMKNIMLLNRLMKEGRQLLTFKIYTVDKILIQVEAEIEIVQNLRTFVDVGFVEVIRFTISPETRSYLYQMRKSDNQLKSLPYELYFNNKTFDPLPPSTSLTYSAFNKENPISKQLRDQQDDNLDAFTNQQSYTQRSSDTFKIENNCQQIFNQSTLYGNYYQNNGSHSQRSSIDEDNDQRSQMPIKKEEEETSFSYKKFNSTNASISKRSRSNSNSSNYSNQDIPGAMTLKELEQHVDKQEQKQRSHSDQSSVNDISQTGKNKRHPNYDQHELDEKYSKKSQAFIERFYSEQEVQKILLNQAAAAAPKKLVSPNIQGESQQQTEQKNDFSSRADSLDVRSNTSSISENININILSSPEQNIYKNNNGQKQEDSQKTKVNYQLIQNQINQNNFISKNQYDQSKQNTYNIQPNELNQQPNFQKNQLFQFASKAHFQQSSNNLNQNTLNKQSNNNNVQSNIFSTSQYPEQINEDPSQLNHISKDECFLQDQTYIDQDIYQQKNKIQKSDYGQSQDIQLQYQTDYPQNYNNYQKDEMQNYCFEGNELQQPKSQNGLQEYDNQHQYQELGGEDLDLYDHHYFNIFDDESLGCKFEELQQEQKKLHKMIYHQQYY</sequence>
<feature type="region of interest" description="Disordered" evidence="1">
    <location>
        <begin position="545"/>
        <end position="577"/>
    </location>
</feature>
<feature type="region of interest" description="Disordered" evidence="1">
    <location>
        <begin position="396"/>
        <end position="510"/>
    </location>
</feature>
<proteinExistence type="predicted"/>
<dbReference type="GeneID" id="7836980"/>
<feature type="compositionally biased region" description="Polar residues" evidence="1">
    <location>
        <begin position="396"/>
        <end position="406"/>
    </location>
</feature>
<evidence type="ECO:0000256" key="1">
    <source>
        <dbReference type="SAM" id="MobiDB-lite"/>
    </source>
</evidence>
<keyword evidence="3" id="KW-1185">Reference proteome</keyword>
<gene>
    <name evidence="2" type="ORF">TTHERM_00689930</name>
</gene>
<feature type="compositionally biased region" description="Polar residues" evidence="1">
    <location>
        <begin position="548"/>
        <end position="559"/>
    </location>
</feature>
<evidence type="ECO:0000313" key="3">
    <source>
        <dbReference type="Proteomes" id="UP000009168"/>
    </source>
</evidence>
<feature type="compositionally biased region" description="Low complexity" evidence="1">
    <location>
        <begin position="438"/>
        <end position="456"/>
    </location>
</feature>
<reference evidence="3" key="1">
    <citation type="journal article" date="2006" name="PLoS Biol.">
        <title>Macronuclear genome sequence of the ciliate Tetrahymena thermophila, a model eukaryote.</title>
        <authorList>
            <person name="Eisen J.A."/>
            <person name="Coyne R.S."/>
            <person name="Wu M."/>
            <person name="Wu D."/>
            <person name="Thiagarajan M."/>
            <person name="Wortman J.R."/>
            <person name="Badger J.H."/>
            <person name="Ren Q."/>
            <person name="Amedeo P."/>
            <person name="Jones K.M."/>
            <person name="Tallon L.J."/>
            <person name="Delcher A.L."/>
            <person name="Salzberg S.L."/>
            <person name="Silva J.C."/>
            <person name="Haas B.J."/>
            <person name="Majoros W.H."/>
            <person name="Farzad M."/>
            <person name="Carlton J.M."/>
            <person name="Smith R.K. Jr."/>
            <person name="Garg J."/>
            <person name="Pearlman R.E."/>
            <person name="Karrer K.M."/>
            <person name="Sun L."/>
            <person name="Manning G."/>
            <person name="Elde N.C."/>
            <person name="Turkewitz A.P."/>
            <person name="Asai D.J."/>
            <person name="Wilkes D.E."/>
            <person name="Wang Y."/>
            <person name="Cai H."/>
            <person name="Collins K."/>
            <person name="Stewart B.A."/>
            <person name="Lee S.R."/>
            <person name="Wilamowska K."/>
            <person name="Weinberg Z."/>
            <person name="Ruzzo W.L."/>
            <person name="Wloga D."/>
            <person name="Gaertig J."/>
            <person name="Frankel J."/>
            <person name="Tsao C.-C."/>
            <person name="Gorovsky M.A."/>
            <person name="Keeling P.J."/>
            <person name="Waller R.F."/>
            <person name="Patron N.J."/>
            <person name="Cherry J.M."/>
            <person name="Stover N.A."/>
            <person name="Krieger C.J."/>
            <person name="del Toro C."/>
            <person name="Ryder H.F."/>
            <person name="Williamson S.C."/>
            <person name="Barbeau R.A."/>
            <person name="Hamilton E.P."/>
            <person name="Orias E."/>
        </authorList>
    </citation>
    <scope>NUCLEOTIDE SEQUENCE [LARGE SCALE GENOMIC DNA]</scope>
    <source>
        <strain evidence="3">SB210</strain>
    </source>
</reference>
<feature type="compositionally biased region" description="Basic and acidic residues" evidence="1">
    <location>
        <begin position="501"/>
        <end position="510"/>
    </location>
</feature>
<dbReference type="Proteomes" id="UP000009168">
    <property type="component" value="Unassembled WGS sequence"/>
</dbReference>
<protein>
    <submittedName>
        <fullName evidence="2">Uncharacterized protein</fullName>
    </submittedName>
</protein>
<feature type="compositionally biased region" description="Polar residues" evidence="1">
    <location>
        <begin position="484"/>
        <end position="495"/>
    </location>
</feature>
<feature type="compositionally biased region" description="Basic and acidic residues" evidence="1">
    <location>
        <begin position="466"/>
        <end position="483"/>
    </location>
</feature>
<dbReference type="KEGG" id="tet:TTHERM_00689930"/>
<organism evidence="2 3">
    <name type="scientific">Tetrahymena thermophila (strain SB210)</name>
    <dbReference type="NCBI Taxonomy" id="312017"/>
    <lineage>
        <taxon>Eukaryota</taxon>
        <taxon>Sar</taxon>
        <taxon>Alveolata</taxon>
        <taxon>Ciliophora</taxon>
        <taxon>Intramacronucleata</taxon>
        <taxon>Oligohymenophorea</taxon>
        <taxon>Hymenostomatida</taxon>
        <taxon>Tetrahymenina</taxon>
        <taxon>Tetrahymenidae</taxon>
        <taxon>Tetrahymena</taxon>
    </lineage>
</organism>
<feature type="compositionally biased region" description="Basic and acidic residues" evidence="1">
    <location>
        <begin position="560"/>
        <end position="572"/>
    </location>
</feature>
<dbReference type="AlphaFoldDB" id="I7MAZ0"/>
<name>I7MAZ0_TETTS</name>
<dbReference type="HOGENOM" id="CLU_337571_0_0_1"/>
<dbReference type="EMBL" id="GG662260">
    <property type="protein sequence ID" value="EAS06754.1"/>
    <property type="molecule type" value="Genomic_DNA"/>
</dbReference>